<sequence>MKMADRKANNIPSSSANLLFSAAPEFNFSLPFIPVSQATGPAVLSGDDASEVGEEDSFLGQMSSAAPQASTFNYFSNTTNSSDPFASIGQQPCPPPAATVIPSTTGPSPASTAASSYILSFDCSLF</sequence>
<dbReference type="InParanoid" id="A0A672LB05"/>
<keyword evidence="3" id="KW-1185">Reference proteome</keyword>
<dbReference type="Ensembl" id="ENSSGRT00000022246.1">
    <property type="protein sequence ID" value="ENSSGRP00000020603.1"/>
    <property type="gene ID" value="ENSSGRG00000012403.1"/>
</dbReference>
<proteinExistence type="predicted"/>
<organism evidence="2 3">
    <name type="scientific">Sinocyclocheilus grahami</name>
    <name type="common">Dianchi golden-line fish</name>
    <name type="synonym">Barbus grahami</name>
    <dbReference type="NCBI Taxonomy" id="75366"/>
    <lineage>
        <taxon>Eukaryota</taxon>
        <taxon>Metazoa</taxon>
        <taxon>Chordata</taxon>
        <taxon>Craniata</taxon>
        <taxon>Vertebrata</taxon>
        <taxon>Euteleostomi</taxon>
        <taxon>Actinopterygii</taxon>
        <taxon>Neopterygii</taxon>
        <taxon>Teleostei</taxon>
        <taxon>Ostariophysi</taxon>
        <taxon>Cypriniformes</taxon>
        <taxon>Cyprinidae</taxon>
        <taxon>Cyprininae</taxon>
        <taxon>Sinocyclocheilus</taxon>
    </lineage>
</organism>
<dbReference type="AlphaFoldDB" id="A0A672LB05"/>
<dbReference type="OMA" id="FLHQSED"/>
<accession>A0A672LB05</accession>
<reference evidence="2" key="1">
    <citation type="submission" date="2025-08" db="UniProtKB">
        <authorList>
            <consortium name="Ensembl"/>
        </authorList>
    </citation>
    <scope>IDENTIFICATION</scope>
</reference>
<reference evidence="2" key="2">
    <citation type="submission" date="2025-09" db="UniProtKB">
        <authorList>
            <consortium name="Ensembl"/>
        </authorList>
    </citation>
    <scope>IDENTIFICATION</scope>
</reference>
<dbReference type="Proteomes" id="UP000472262">
    <property type="component" value="Unassembled WGS sequence"/>
</dbReference>
<evidence type="ECO:0000313" key="2">
    <source>
        <dbReference type="Ensembl" id="ENSSGRP00000020603.1"/>
    </source>
</evidence>
<protein>
    <submittedName>
        <fullName evidence="2">Uncharacterized protein</fullName>
    </submittedName>
</protein>
<name>A0A672LB05_SINGR</name>
<feature type="region of interest" description="Disordered" evidence="1">
    <location>
        <begin position="85"/>
        <end position="107"/>
    </location>
</feature>
<evidence type="ECO:0000313" key="3">
    <source>
        <dbReference type="Proteomes" id="UP000472262"/>
    </source>
</evidence>
<evidence type="ECO:0000256" key="1">
    <source>
        <dbReference type="SAM" id="MobiDB-lite"/>
    </source>
</evidence>